<evidence type="ECO:0000259" key="2">
    <source>
        <dbReference type="Pfam" id="PF23672"/>
    </source>
</evidence>
<dbReference type="AlphaFoldDB" id="A0A8S1H5E7"/>
<organism evidence="3 4">
    <name type="scientific">Caenorhabditis auriculariae</name>
    <dbReference type="NCBI Taxonomy" id="2777116"/>
    <lineage>
        <taxon>Eukaryota</taxon>
        <taxon>Metazoa</taxon>
        <taxon>Ecdysozoa</taxon>
        <taxon>Nematoda</taxon>
        <taxon>Chromadorea</taxon>
        <taxon>Rhabditida</taxon>
        <taxon>Rhabditina</taxon>
        <taxon>Rhabditomorpha</taxon>
        <taxon>Rhabditoidea</taxon>
        <taxon>Rhabditidae</taxon>
        <taxon>Peloderinae</taxon>
        <taxon>Caenorhabditis</taxon>
    </lineage>
</organism>
<evidence type="ECO:0000313" key="4">
    <source>
        <dbReference type="Proteomes" id="UP000835052"/>
    </source>
</evidence>
<feature type="compositionally biased region" description="Basic and acidic residues" evidence="1">
    <location>
        <begin position="228"/>
        <end position="246"/>
    </location>
</feature>
<feature type="region of interest" description="Disordered" evidence="1">
    <location>
        <begin position="224"/>
        <end position="249"/>
    </location>
</feature>
<proteinExistence type="predicted"/>
<gene>
    <name evidence="3" type="ORF">CAUJ_LOCUS6554</name>
</gene>
<sequence>MEDMHTRKFTSCWKTWTGARMLCMRMPPSLTVSRRVNGTLNFEYVLIAKIREMMTDAAAALNVLNYLKPKVCAYMGAYRRVPFEANKQLCSSLGISDVDLPKTVTNRLRVSYSNHTAYVQLSHNVEFRCEETHIKVPPMKICTGVQTDLSVINNNRRPRRSLPRRDSLNGNSENRSELFTVTTSVSPRSCEPHSNTKFVTVGEHYMLILDASALEDEKYAKHATAGKEGTEIEQNDRESEVEKEEVPDSLLPAPLLPLVPKDDGALLRKLKTRYFNSPEYTAAELCNPSPT</sequence>
<evidence type="ECO:0000256" key="1">
    <source>
        <dbReference type="SAM" id="MobiDB-lite"/>
    </source>
</evidence>
<feature type="region of interest" description="Disordered" evidence="1">
    <location>
        <begin position="152"/>
        <end position="177"/>
    </location>
</feature>
<dbReference type="EMBL" id="CAJGYM010000016">
    <property type="protein sequence ID" value="CAD6190635.1"/>
    <property type="molecule type" value="Genomic_DNA"/>
</dbReference>
<dbReference type="Pfam" id="PF23672">
    <property type="entry name" value="DUF7153"/>
    <property type="match status" value="1"/>
</dbReference>
<name>A0A8S1H5E7_9PELO</name>
<keyword evidence="4" id="KW-1185">Reference proteome</keyword>
<comment type="caution">
    <text evidence="3">The sequence shown here is derived from an EMBL/GenBank/DDBJ whole genome shotgun (WGS) entry which is preliminary data.</text>
</comment>
<dbReference type="InterPro" id="IPR055577">
    <property type="entry name" value="DUF7153"/>
</dbReference>
<accession>A0A8S1H5E7</accession>
<dbReference type="PANTHER" id="PTHR22198:SF2">
    <property type="entry name" value="PROTEIN CBG14274"/>
    <property type="match status" value="1"/>
</dbReference>
<dbReference type="PANTHER" id="PTHR22198">
    <property type="entry name" value="FERM DOMAIN-CONTAINING PROTEIN"/>
    <property type="match status" value="1"/>
</dbReference>
<reference evidence="3" key="1">
    <citation type="submission" date="2020-10" db="EMBL/GenBank/DDBJ databases">
        <authorList>
            <person name="Kikuchi T."/>
        </authorList>
    </citation>
    <scope>NUCLEOTIDE SEQUENCE</scope>
    <source>
        <strain evidence="3">NKZ352</strain>
    </source>
</reference>
<feature type="domain" description="DUF7153" evidence="2">
    <location>
        <begin position="1"/>
        <end position="79"/>
    </location>
</feature>
<evidence type="ECO:0000313" key="3">
    <source>
        <dbReference type="EMBL" id="CAD6190635.1"/>
    </source>
</evidence>
<dbReference type="Proteomes" id="UP000835052">
    <property type="component" value="Unassembled WGS sequence"/>
</dbReference>
<dbReference type="OrthoDB" id="6060890at2759"/>
<protein>
    <recommendedName>
        <fullName evidence="2">DUF7153 domain-containing protein</fullName>
    </recommendedName>
</protein>